<feature type="region of interest" description="Disordered" evidence="1">
    <location>
        <begin position="44"/>
        <end position="69"/>
    </location>
</feature>
<feature type="compositionally biased region" description="Polar residues" evidence="1">
    <location>
        <begin position="51"/>
        <end position="69"/>
    </location>
</feature>
<evidence type="ECO:0000313" key="3">
    <source>
        <dbReference type="EMBL" id="EGE02752.1"/>
    </source>
</evidence>
<dbReference type="AlphaFoldDB" id="F2PLF4"/>
<feature type="region of interest" description="Disordered" evidence="1">
    <location>
        <begin position="345"/>
        <end position="373"/>
    </location>
</feature>
<dbReference type="eggNOG" id="ENOG502SQPH">
    <property type="taxonomic scope" value="Eukaryota"/>
</dbReference>
<proteinExistence type="predicted"/>
<dbReference type="EMBL" id="DS995723">
    <property type="protein sequence ID" value="EGE02752.1"/>
    <property type="molecule type" value="Genomic_DNA"/>
</dbReference>
<evidence type="ECO:0000256" key="1">
    <source>
        <dbReference type="SAM" id="MobiDB-lite"/>
    </source>
</evidence>
<dbReference type="Proteomes" id="UP000009169">
    <property type="component" value="Unassembled WGS sequence"/>
</dbReference>
<protein>
    <recommendedName>
        <fullName evidence="2">DUF7924 domain-containing protein</fullName>
    </recommendedName>
</protein>
<reference evidence="4" key="1">
    <citation type="journal article" date="2012" name="MBio">
        <title>Comparative genome analysis of Trichophyton rubrum and related dermatophytes reveals candidate genes involved in infection.</title>
        <authorList>
            <person name="Martinez D.A."/>
            <person name="Oliver B.G."/>
            <person name="Graeser Y."/>
            <person name="Goldberg J.M."/>
            <person name="Li W."/>
            <person name="Martinez-Rossi N.M."/>
            <person name="Monod M."/>
            <person name="Shelest E."/>
            <person name="Barton R.C."/>
            <person name="Birch E."/>
            <person name="Brakhage A.A."/>
            <person name="Chen Z."/>
            <person name="Gurr S.J."/>
            <person name="Heiman D."/>
            <person name="Heitman J."/>
            <person name="Kosti I."/>
            <person name="Rossi A."/>
            <person name="Saif S."/>
            <person name="Samalova M."/>
            <person name="Saunders C.W."/>
            <person name="Shea T."/>
            <person name="Summerbell R.C."/>
            <person name="Xu J."/>
            <person name="Young S."/>
            <person name="Zeng Q."/>
            <person name="Birren B.W."/>
            <person name="Cuomo C.A."/>
            <person name="White T.C."/>
        </authorList>
    </citation>
    <scope>NUCLEOTIDE SEQUENCE [LARGE SCALE GENOMIC DNA]</scope>
    <source>
        <strain evidence="4">ATCC MYA-4606 / CBS 127.97</strain>
    </source>
</reference>
<dbReference type="InterPro" id="IPR057684">
    <property type="entry name" value="DUF7924"/>
</dbReference>
<accession>F2PLF4</accession>
<dbReference type="PANTHER" id="PTHR42470">
    <property type="entry name" value="VAST DOMAIN-CONTAINING PROTEIN"/>
    <property type="match status" value="1"/>
</dbReference>
<dbReference type="VEuPathDB" id="FungiDB:TEQG_01789"/>
<keyword evidence="4" id="KW-1185">Reference proteome</keyword>
<dbReference type="Pfam" id="PF25545">
    <property type="entry name" value="DUF7924"/>
    <property type="match status" value="1"/>
</dbReference>
<dbReference type="HOGENOM" id="CLU_647410_0_0_1"/>
<dbReference type="PANTHER" id="PTHR42470:SF1">
    <property type="entry name" value="VAST DOMAIN-CONTAINING PROTEIN"/>
    <property type="match status" value="1"/>
</dbReference>
<evidence type="ECO:0000313" key="4">
    <source>
        <dbReference type="Proteomes" id="UP000009169"/>
    </source>
</evidence>
<name>F2PLF4_TRIEC</name>
<sequence>MQTESILSVNNWLMQLVPTRANSCPPSLNCRNPPDLIFHQEPVSEARTQSHEQGSSGSTRSSRPAISQPNYRSILRNNGVYIDYTGEKVPQQLRDFLDSDILKRRSTSISPQKITEVVNTAIAIAESPETYVYDLVGTTILPVKRFDVGRGSNTPWHTYTLPRKEHYHTPIMQPKPDLHYGYLTGQSSTWTIEENSIIDHPHMRPTTQPTKSNSFPFLVIEMKSEAMGGNIWQAENQVAGSGACCMNALRHLFQQAHTSRDQSVVDSIAFSVCLTYREAVLYVHYYSVEEDCHWMSWINTYQTIRDIEECNNSIENIFEYALGTRQKRIRDTLERLYPFPEHWRDTQPAPTMESGILTADNEVSTSRKRRRSE</sequence>
<gene>
    <name evidence="3" type="ORF">TEQG_01789</name>
</gene>
<organism evidence="3 4">
    <name type="scientific">Trichophyton equinum (strain ATCC MYA-4606 / CBS 127.97)</name>
    <name type="common">Horse ringworm fungus</name>
    <dbReference type="NCBI Taxonomy" id="559882"/>
    <lineage>
        <taxon>Eukaryota</taxon>
        <taxon>Fungi</taxon>
        <taxon>Dikarya</taxon>
        <taxon>Ascomycota</taxon>
        <taxon>Pezizomycotina</taxon>
        <taxon>Eurotiomycetes</taxon>
        <taxon>Eurotiomycetidae</taxon>
        <taxon>Onygenales</taxon>
        <taxon>Arthrodermataceae</taxon>
        <taxon>Trichophyton</taxon>
    </lineage>
</organism>
<evidence type="ECO:0000259" key="2">
    <source>
        <dbReference type="Pfam" id="PF25545"/>
    </source>
</evidence>
<feature type="domain" description="DUF7924" evidence="2">
    <location>
        <begin position="165"/>
        <end position="332"/>
    </location>
</feature>